<keyword evidence="2" id="KW-1185">Reference proteome</keyword>
<sequence length="91" mass="10086">MEPFTYLIQQKQGDGFMVFRLDSRTGECDIECMPEKILAEMSFKESPPRTLGEFVDNLPAWGAEAEGIQFRSPSDVATPLTVPALSEGMAQ</sequence>
<accession>A0ABT5K478</accession>
<dbReference type="EMBL" id="JAQQXR010000007">
    <property type="protein sequence ID" value="MDC8759561.1"/>
    <property type="molecule type" value="Genomic_DNA"/>
</dbReference>
<name>A0ABT5K478_9BURK</name>
<dbReference type="Proteomes" id="UP001221208">
    <property type="component" value="Unassembled WGS sequence"/>
</dbReference>
<evidence type="ECO:0000313" key="1">
    <source>
        <dbReference type="EMBL" id="MDC8759561.1"/>
    </source>
</evidence>
<organism evidence="1 2">
    <name type="scientific">Janthinobacterium fluminis</name>
    <dbReference type="NCBI Taxonomy" id="2987524"/>
    <lineage>
        <taxon>Bacteria</taxon>
        <taxon>Pseudomonadati</taxon>
        <taxon>Pseudomonadota</taxon>
        <taxon>Betaproteobacteria</taxon>
        <taxon>Burkholderiales</taxon>
        <taxon>Oxalobacteraceae</taxon>
        <taxon>Janthinobacterium</taxon>
    </lineage>
</organism>
<comment type="caution">
    <text evidence="1">The sequence shown here is derived from an EMBL/GenBank/DDBJ whole genome shotgun (WGS) entry which is preliminary data.</text>
</comment>
<reference evidence="1 2" key="1">
    <citation type="submission" date="2022-10" db="EMBL/GenBank/DDBJ databases">
        <title>Janthinobacterium sp. hw3 Genome sequencing.</title>
        <authorList>
            <person name="Park S."/>
        </authorList>
    </citation>
    <scope>NUCLEOTIDE SEQUENCE [LARGE SCALE GENOMIC DNA]</scope>
    <source>
        <strain evidence="2">hw3</strain>
    </source>
</reference>
<evidence type="ECO:0000313" key="2">
    <source>
        <dbReference type="Proteomes" id="UP001221208"/>
    </source>
</evidence>
<gene>
    <name evidence="1" type="ORF">OIK44_18415</name>
</gene>
<evidence type="ECO:0008006" key="3">
    <source>
        <dbReference type="Google" id="ProtNLM"/>
    </source>
</evidence>
<protein>
    <recommendedName>
        <fullName evidence="3">YcgL domain-containing protein</fullName>
    </recommendedName>
</protein>
<proteinExistence type="predicted"/>